<proteinExistence type="predicted"/>
<sequence>MAEIDLGTLAVVGAEYGSVRHLTGGAVIAAGGGTDAFSPPDGGAAVDRLPGLRLTCPEGPWMLTARVAPRFAAAFDAGALMLRTDSGIGGAGDWAKLAFERSPDGRTMAVSVVTRGVSDDANGPDCEGEALFLRACWTGAAYAFHISVDGARWDLLRFFALPGRVVAVDIVAQSPTGAGCEVWVDRVTLTAGAPEDLRDGS</sequence>
<protein>
    <submittedName>
        <fullName evidence="1">DUF1349 domain-containing protein</fullName>
    </submittedName>
</protein>
<dbReference type="RefSeq" id="WP_161768534.1">
    <property type="nucleotide sequence ID" value="NZ_JAAATW010000006.1"/>
</dbReference>
<keyword evidence="2" id="KW-1185">Reference proteome</keyword>
<reference evidence="2" key="1">
    <citation type="submission" date="2020-01" db="EMBL/GenBank/DDBJ databases">
        <title>Sphingomonas sp. strain CSW-10.</title>
        <authorList>
            <person name="Chen W.-M."/>
        </authorList>
    </citation>
    <scope>NUCLEOTIDE SEQUENCE [LARGE SCALE GENOMIC DNA]</scope>
    <source>
        <strain evidence="2">CCP-1</strain>
    </source>
</reference>
<accession>A0ABW9YB75</accession>
<dbReference type="Pfam" id="PF07081">
    <property type="entry name" value="DUF1349"/>
    <property type="match status" value="1"/>
</dbReference>
<dbReference type="Proteomes" id="UP001517376">
    <property type="component" value="Unassembled WGS sequence"/>
</dbReference>
<dbReference type="SUPFAM" id="SSF49899">
    <property type="entry name" value="Concanavalin A-like lectins/glucanases"/>
    <property type="match status" value="1"/>
</dbReference>
<dbReference type="InterPro" id="IPR013320">
    <property type="entry name" value="ConA-like_dom_sf"/>
</dbReference>
<name>A0ABW9YB75_9RHOB</name>
<gene>
    <name evidence="1" type="ORF">GU920_18200</name>
</gene>
<dbReference type="Gene3D" id="2.60.120.200">
    <property type="match status" value="1"/>
</dbReference>
<comment type="caution">
    <text evidence="1">The sequence shown here is derived from an EMBL/GenBank/DDBJ whole genome shotgun (WGS) entry which is preliminary data.</text>
</comment>
<evidence type="ECO:0000313" key="2">
    <source>
        <dbReference type="Proteomes" id="UP001517376"/>
    </source>
</evidence>
<dbReference type="EMBL" id="JAAATW010000006">
    <property type="protein sequence ID" value="NBE09479.1"/>
    <property type="molecule type" value="Genomic_DNA"/>
</dbReference>
<evidence type="ECO:0000313" key="1">
    <source>
        <dbReference type="EMBL" id="NBE09479.1"/>
    </source>
</evidence>
<dbReference type="InterPro" id="IPR009784">
    <property type="entry name" value="DUF1349"/>
</dbReference>
<organism evidence="1 2">
    <name type="scientific">Paragemmobacter ruber</name>
    <dbReference type="NCBI Taxonomy" id="1985673"/>
    <lineage>
        <taxon>Bacteria</taxon>
        <taxon>Pseudomonadati</taxon>
        <taxon>Pseudomonadota</taxon>
        <taxon>Alphaproteobacteria</taxon>
        <taxon>Rhodobacterales</taxon>
        <taxon>Paracoccaceae</taxon>
        <taxon>Paragemmobacter</taxon>
    </lineage>
</organism>